<sequence>VLQEHIDKWYIDTRLKVTYNEPAIVPFNKVTRGNLETAYQAVNWMIKNGGWNLMEPLFVLDSDNKYDGSKVENFVYKKSHSNVNFASICYFSPIMSFRSILSSLSIH</sequence>
<name>A0A0F9E200_9ZZZZ</name>
<accession>A0A0F9E200</accession>
<gene>
    <name evidence="1" type="ORF">LCGC14_2129240</name>
</gene>
<dbReference type="AlphaFoldDB" id="A0A0F9E200"/>
<protein>
    <submittedName>
        <fullName evidence="1">Uncharacterized protein</fullName>
    </submittedName>
</protein>
<proteinExistence type="predicted"/>
<organism evidence="1">
    <name type="scientific">marine sediment metagenome</name>
    <dbReference type="NCBI Taxonomy" id="412755"/>
    <lineage>
        <taxon>unclassified sequences</taxon>
        <taxon>metagenomes</taxon>
        <taxon>ecological metagenomes</taxon>
    </lineage>
</organism>
<feature type="non-terminal residue" evidence="1">
    <location>
        <position position="1"/>
    </location>
</feature>
<evidence type="ECO:0000313" key="1">
    <source>
        <dbReference type="EMBL" id="KKL68014.1"/>
    </source>
</evidence>
<dbReference type="EMBL" id="LAZR01026667">
    <property type="protein sequence ID" value="KKL68014.1"/>
    <property type="molecule type" value="Genomic_DNA"/>
</dbReference>
<comment type="caution">
    <text evidence="1">The sequence shown here is derived from an EMBL/GenBank/DDBJ whole genome shotgun (WGS) entry which is preliminary data.</text>
</comment>
<reference evidence="1" key="1">
    <citation type="journal article" date="2015" name="Nature">
        <title>Complex archaea that bridge the gap between prokaryotes and eukaryotes.</title>
        <authorList>
            <person name="Spang A."/>
            <person name="Saw J.H."/>
            <person name="Jorgensen S.L."/>
            <person name="Zaremba-Niedzwiedzka K."/>
            <person name="Martijn J."/>
            <person name="Lind A.E."/>
            <person name="van Eijk R."/>
            <person name="Schleper C."/>
            <person name="Guy L."/>
            <person name="Ettema T.J."/>
        </authorList>
    </citation>
    <scope>NUCLEOTIDE SEQUENCE</scope>
</reference>